<keyword evidence="2" id="KW-0964">Secreted</keyword>
<evidence type="ECO:0000313" key="11">
    <source>
        <dbReference type="Proteomes" id="UP000306409"/>
    </source>
</evidence>
<evidence type="ECO:0000256" key="7">
    <source>
        <dbReference type="ARBA" id="ARBA00023326"/>
    </source>
</evidence>
<dbReference type="KEGG" id="rher:EHE19_001810"/>
<keyword evidence="6" id="KW-0119">Carbohydrate metabolism</keyword>
<sequence>MLKKKILCLIALLMALSVFTPRLYAQTAGDLQILFNNNGNASTSSNTINANFKVINNGSSSIDLADLKLRYYYTADSDTPQNFFCDHAGMLNGWTYTGVTDKVTGTFGKLSPAVAKADSYFEVGFKDDAGTLSAGGYIEIQTRVARNDWTNYDMSNDYSFMTLNTYGDNDKISAYMKGVLIYGGVTNISTSTITPTVFTYDKYTSSDVTITLLPFGNAFKGIVGLTEGEEYSLSGNIVTLKEEYLNSLPIGNIKLTFDFGETNNPELTLTVKDTTPKVLFDAKIGTATGLPGDTVTVPITFENVARASKIGSLYFYISYDNTLLEAVSIAPGSIVPNPVSNFATKIDSSKGQISFIFLDVTIGDEMIESDGDFAQMTFRIKSTAPAITTPVKFDEKAYAMPGSIESMANTYNGSVVITIPDYAAISPSSATFDKGAPEDVIVTVESSGYTFNGITGLTNGTDYTISGNTVTILKEYLNTLPKGTKELTFDFGAAKNPKLTLTIKDTRPKPSFDAIIGTAVGLPGESVTIPVSFENVAEAGYVGMGDFLIGYDNTLLEAISVVPGSIVTNPAINFSSKIESSKGLISLVFLDYTIGNELIKTDGDFALITFKIKNDAIATTTPLEFKPLEFGSGANTINGSITIKSPEIEAPKITPTSASYIYGSASDIIVTLTPNGNVFKGISGLTKGVDYIVSGDTVTLLKSYLNKLPTGTKMLTFDFGLEVNPTLKLTTEMLACPTTVGIGTVYGAPGDIVTVPITISGVRNVGGVGTFNIYVGYDKTLLEAVSVEPGNVIINPNVNFSSRIDSNTGKISAVFLDNTIGDELILSDGIIMNMTFKVLKAVGTSIPIVFNDGGVFGDWNFAKIRDIDFHNGSIMIYKTIILNVSAGKVTGQEGEIVSVPISFDNVTEMNNVMACDFKVGYDSNLLEAVSVEPGSIVTNAGVDFTADISAASGVISLFINSTEDSQSISEDGVFANINFRLKTPSAAEVITPVEIKEIGDFTGLNLNQIAINKTNGSVTIIRTTVVESQINPSNTSFVIGSTDSLKITLTPNGNTFNGISGLRQGTDYTVSGNTVTIRDSYLRSLEVGIFKLTFDFGIGEKNPVLEITVNAGTPAIYPNYRYVFIDDLTNLDINIAPNGNTFYGIIGLTEGTDYTVSGNSVTILTNYLAKLSLETKELTFDFGMQVNPVLTIYPVIGERFPLDVKVGNVTGIEGDIVTVPITLSHVKDVNNVGTFNFYVDYDKNLLKAVSVEPGDIITNPITNFSSLINANNGFISFVFLDYTIGDEIITTDGVLANITFKILGTSGTTAPLVFRQGGAFGNENMAKINSITFTNGSVTIDNTSKLKISIGDVTGNEGEVVSVPISFENVAQLGNIEFCDFKVAYDANLLEAISVEPGSIVTNANDNFNSYINTTDGVISFLFLDNTAGSELINTDGVFANINFKLKNPSEPKITTPVTIQEIGTIGGPNLNMMPINKISGSVTVIRTTSPEYKINPSTASFVLGSTDNLQITLIPNGDDFFGIPLLLYGTDYIVSGNTVTISKDYLNSLNVGIKELTFDFVYSDKDPVLEIEIKKGTPSISPTNKNMYINAFTDISVNITPNGNTFKGIVGLTKGIDYTVAGNKVTILKSYVDSLEIGTKELTFDFGIGVNNPVFNINVKPGIPSISPNLATVDKYNFTSLFVNITPNGNTFKGIVGLTEGVDYTVSGNTVTILKSYIDTLQLGLKTLIFDFGIANNSNLNLNVIDSGLDLPLKVSAGMAQGYIGQTVTIPIIFTKVVNAGNIGTCNFYLVYDPSKVEVVSVNAGPIVKSSAINFSSRVDAAKGKISFVFLDNTIGDELIKEDGIFASVTFKIIGGHGTTVPIILEEGGAFGDAVFSKINNVIREDGLIIIN</sequence>
<feature type="domain" description="CBM3" evidence="9">
    <location>
        <begin position="28"/>
        <end position="187"/>
    </location>
</feature>
<evidence type="ECO:0000256" key="4">
    <source>
        <dbReference type="ARBA" id="ARBA00022737"/>
    </source>
</evidence>
<organism evidence="10 11">
    <name type="scientific">Ruminiclostridium herbifermentans</name>
    <dbReference type="NCBI Taxonomy" id="2488810"/>
    <lineage>
        <taxon>Bacteria</taxon>
        <taxon>Bacillati</taxon>
        <taxon>Bacillota</taxon>
        <taxon>Clostridia</taxon>
        <taxon>Eubacteriales</taxon>
        <taxon>Oscillospiraceae</taxon>
        <taxon>Ruminiclostridium</taxon>
    </lineage>
</organism>
<feature type="chain" id="PRO_5038513848" description="CBM3 domain-containing protein" evidence="8">
    <location>
        <begin position="25"/>
        <end position="1893"/>
    </location>
</feature>
<evidence type="ECO:0000256" key="2">
    <source>
        <dbReference type="ARBA" id="ARBA00022525"/>
    </source>
</evidence>
<dbReference type="GO" id="GO:0005576">
    <property type="term" value="C:extracellular region"/>
    <property type="evidence" value="ECO:0007669"/>
    <property type="project" value="UniProtKB-SubCell"/>
</dbReference>
<dbReference type="SUPFAM" id="SSF49384">
    <property type="entry name" value="Carbohydrate-binding domain"/>
    <property type="match status" value="8"/>
</dbReference>
<evidence type="ECO:0000259" key="9">
    <source>
        <dbReference type="PROSITE" id="PS51172"/>
    </source>
</evidence>
<evidence type="ECO:0000313" key="10">
    <source>
        <dbReference type="EMBL" id="QNU67301.1"/>
    </source>
</evidence>
<dbReference type="InterPro" id="IPR008965">
    <property type="entry name" value="CBM2/CBM3_carb-bd_dom_sf"/>
</dbReference>
<dbReference type="GO" id="GO:0030248">
    <property type="term" value="F:cellulose binding"/>
    <property type="evidence" value="ECO:0007669"/>
    <property type="project" value="InterPro"/>
</dbReference>
<dbReference type="Gene3D" id="2.60.40.710">
    <property type="entry name" value="Endoglucanase-like"/>
    <property type="match status" value="1"/>
</dbReference>
<dbReference type="Pfam" id="PF00942">
    <property type="entry name" value="CBM_3"/>
    <property type="match status" value="1"/>
</dbReference>
<feature type="signal peptide" evidence="8">
    <location>
        <begin position="1"/>
        <end position="24"/>
    </location>
</feature>
<comment type="subcellular location">
    <subcellularLocation>
        <location evidence="1">Secreted</location>
    </subcellularLocation>
</comment>
<dbReference type="Gene3D" id="2.60.40.680">
    <property type="match status" value="7"/>
</dbReference>
<evidence type="ECO:0000256" key="3">
    <source>
        <dbReference type="ARBA" id="ARBA00022729"/>
    </source>
</evidence>
<keyword evidence="11" id="KW-1185">Reference proteome</keyword>
<keyword evidence="7" id="KW-0624">Polysaccharide degradation</keyword>
<evidence type="ECO:0000256" key="8">
    <source>
        <dbReference type="SAM" id="SignalP"/>
    </source>
</evidence>
<keyword evidence="3 8" id="KW-0732">Signal</keyword>
<gene>
    <name evidence="10" type="ORF">EHE19_001810</name>
</gene>
<dbReference type="Proteomes" id="UP000306409">
    <property type="component" value="Chromosome"/>
</dbReference>
<protein>
    <recommendedName>
        <fullName evidence="9">CBM3 domain-containing protein</fullName>
    </recommendedName>
</protein>
<name>A0A7H1VPI9_9FIRM</name>
<dbReference type="InterPro" id="IPR001956">
    <property type="entry name" value="CBM3"/>
</dbReference>
<dbReference type="GO" id="GO:0030245">
    <property type="term" value="P:cellulose catabolic process"/>
    <property type="evidence" value="ECO:0007669"/>
    <property type="project" value="UniProtKB-KW"/>
</dbReference>
<evidence type="ECO:0000256" key="5">
    <source>
        <dbReference type="ARBA" id="ARBA00023001"/>
    </source>
</evidence>
<dbReference type="InterPro" id="IPR036966">
    <property type="entry name" value="CBM3_sf"/>
</dbReference>
<keyword evidence="5" id="KW-0136">Cellulose degradation</keyword>
<proteinExistence type="predicted"/>
<evidence type="ECO:0000256" key="6">
    <source>
        <dbReference type="ARBA" id="ARBA00023277"/>
    </source>
</evidence>
<dbReference type="EMBL" id="CP061336">
    <property type="protein sequence ID" value="QNU67301.1"/>
    <property type="molecule type" value="Genomic_DNA"/>
</dbReference>
<reference evidence="10 11" key="1">
    <citation type="submission" date="2020-09" db="EMBL/GenBank/DDBJ databases">
        <title>Characterization and genome sequencing of Ruminiclostridium sp. nov. MA18.</title>
        <authorList>
            <person name="Rettenmaier R."/>
            <person name="Kowollik M.-L."/>
            <person name="Liebl W."/>
            <person name="Zverlov V."/>
        </authorList>
    </citation>
    <scope>NUCLEOTIDE SEQUENCE [LARGE SCALE GENOMIC DNA]</scope>
    <source>
        <strain evidence="10 11">MA18</strain>
    </source>
</reference>
<dbReference type="InterPro" id="IPR013783">
    <property type="entry name" value="Ig-like_fold"/>
</dbReference>
<accession>A0A7H1VPI9</accession>
<dbReference type="RefSeq" id="WP_190530457.1">
    <property type="nucleotide sequence ID" value="NZ_CP061336.1"/>
</dbReference>
<dbReference type="SUPFAM" id="SSF81296">
    <property type="entry name" value="E set domains"/>
    <property type="match status" value="8"/>
</dbReference>
<dbReference type="SMART" id="SM01067">
    <property type="entry name" value="CBM_3"/>
    <property type="match status" value="1"/>
</dbReference>
<dbReference type="CDD" id="cd08548">
    <property type="entry name" value="Type_I_cohesin_like"/>
    <property type="match status" value="7"/>
</dbReference>
<dbReference type="Pfam" id="PF00963">
    <property type="entry name" value="Cohesin"/>
    <property type="match status" value="7"/>
</dbReference>
<evidence type="ECO:0000256" key="1">
    <source>
        <dbReference type="ARBA" id="ARBA00004613"/>
    </source>
</evidence>
<dbReference type="PROSITE" id="PS51172">
    <property type="entry name" value="CBM3"/>
    <property type="match status" value="1"/>
</dbReference>
<dbReference type="Gene3D" id="2.60.40.10">
    <property type="entry name" value="Immunoglobulins"/>
    <property type="match status" value="8"/>
</dbReference>
<dbReference type="InterPro" id="IPR002102">
    <property type="entry name" value="Cohesin_dom"/>
</dbReference>
<dbReference type="Pfam" id="PF03442">
    <property type="entry name" value="CBM_X2"/>
    <property type="match status" value="8"/>
</dbReference>
<keyword evidence="4" id="KW-0677">Repeat</keyword>
<dbReference type="InterPro" id="IPR014756">
    <property type="entry name" value="Ig_E-set"/>
</dbReference>
<dbReference type="InterPro" id="IPR005102">
    <property type="entry name" value="Carbo-bd_X2"/>
</dbReference>